<name>A0ABQ9KZP1_HEVBR</name>
<dbReference type="InterPro" id="IPR032675">
    <property type="entry name" value="LRR_dom_sf"/>
</dbReference>
<dbReference type="InterPro" id="IPR036047">
    <property type="entry name" value="F-box-like_dom_sf"/>
</dbReference>
<organism evidence="2 3">
    <name type="scientific">Hevea brasiliensis</name>
    <name type="common">Para rubber tree</name>
    <name type="synonym">Siphonia brasiliensis</name>
    <dbReference type="NCBI Taxonomy" id="3981"/>
    <lineage>
        <taxon>Eukaryota</taxon>
        <taxon>Viridiplantae</taxon>
        <taxon>Streptophyta</taxon>
        <taxon>Embryophyta</taxon>
        <taxon>Tracheophyta</taxon>
        <taxon>Spermatophyta</taxon>
        <taxon>Magnoliopsida</taxon>
        <taxon>eudicotyledons</taxon>
        <taxon>Gunneridae</taxon>
        <taxon>Pentapetalae</taxon>
        <taxon>rosids</taxon>
        <taxon>fabids</taxon>
        <taxon>Malpighiales</taxon>
        <taxon>Euphorbiaceae</taxon>
        <taxon>Crotonoideae</taxon>
        <taxon>Micrandreae</taxon>
        <taxon>Hevea</taxon>
    </lineage>
</organism>
<dbReference type="SUPFAM" id="SSF81383">
    <property type="entry name" value="F-box domain"/>
    <property type="match status" value="1"/>
</dbReference>
<dbReference type="PANTHER" id="PTHR38926:SF5">
    <property type="entry name" value="F-BOX AND LEUCINE-RICH REPEAT PROTEIN 6"/>
    <property type="match status" value="1"/>
</dbReference>
<dbReference type="EMBL" id="JARPOI010000015">
    <property type="protein sequence ID" value="KAJ9154007.1"/>
    <property type="molecule type" value="Genomic_DNA"/>
</dbReference>
<evidence type="ECO:0000313" key="3">
    <source>
        <dbReference type="Proteomes" id="UP001174677"/>
    </source>
</evidence>
<keyword evidence="1" id="KW-0812">Transmembrane</keyword>
<sequence>MERRKWEDLEMNCLMNVLQRVGMESLLLDVPFVCKSWCKASLDPLCWESLNFPPDLSFDRFTERFMDVYRGKSMCLTAFTKLIIDHSHRKATLLSPPYCFSEEECPALTTLDLQHVYLTMVIDRPRIVEQLIGKWRNLKELYWFGVGILGVAVAVICNLKSRFLKCVAFRGFLISINEV</sequence>
<gene>
    <name evidence="2" type="ORF">P3X46_027388</name>
</gene>
<keyword evidence="3" id="KW-1185">Reference proteome</keyword>
<keyword evidence="1" id="KW-0472">Membrane</keyword>
<proteinExistence type="predicted"/>
<evidence type="ECO:0008006" key="4">
    <source>
        <dbReference type="Google" id="ProtNLM"/>
    </source>
</evidence>
<keyword evidence="1" id="KW-1133">Transmembrane helix</keyword>
<dbReference type="Gene3D" id="3.80.10.10">
    <property type="entry name" value="Ribonuclease Inhibitor"/>
    <property type="match status" value="1"/>
</dbReference>
<dbReference type="PANTHER" id="PTHR38926">
    <property type="entry name" value="F-BOX DOMAIN CONTAINING PROTEIN, EXPRESSED"/>
    <property type="match status" value="1"/>
</dbReference>
<evidence type="ECO:0000256" key="1">
    <source>
        <dbReference type="SAM" id="Phobius"/>
    </source>
</evidence>
<feature type="transmembrane region" description="Helical" evidence="1">
    <location>
        <begin position="141"/>
        <end position="159"/>
    </location>
</feature>
<reference evidence="2 3" key="1">
    <citation type="journal article" date="2023" name="Plant Biotechnol. J.">
        <title>Chromosome-level wild Hevea brasiliensis genome provides new tools for genomic-assisted breeding and valuable loci to elevate rubber yield.</title>
        <authorList>
            <person name="Cheng H."/>
            <person name="Song X."/>
            <person name="Hu Y."/>
            <person name="Wu T."/>
            <person name="Yang Q."/>
            <person name="An Z."/>
            <person name="Feng S."/>
            <person name="Deng Z."/>
            <person name="Wu W."/>
            <person name="Zeng X."/>
            <person name="Tu M."/>
            <person name="Wang X."/>
            <person name="Huang H."/>
        </authorList>
    </citation>
    <scope>NUCLEOTIDE SEQUENCE [LARGE SCALE GENOMIC DNA]</scope>
    <source>
        <strain evidence="2">MT/VB/25A 57/8</strain>
    </source>
</reference>
<protein>
    <recommendedName>
        <fullName evidence="4">F-box domain-containing protein</fullName>
    </recommendedName>
</protein>
<evidence type="ECO:0000313" key="2">
    <source>
        <dbReference type="EMBL" id="KAJ9154007.1"/>
    </source>
</evidence>
<accession>A0ABQ9KZP1</accession>
<dbReference type="Proteomes" id="UP001174677">
    <property type="component" value="Chromosome 15"/>
</dbReference>
<comment type="caution">
    <text evidence="2">The sequence shown here is derived from an EMBL/GenBank/DDBJ whole genome shotgun (WGS) entry which is preliminary data.</text>
</comment>